<sequence>MFIDPPFDDSIIRGFALAPIALLWVIFLVRMIGLRAFSKMTAFDFIVTLATGSLLANAATVTSWRAFIQTVLAIAVLLIIQYVLAWLRRYSGAAERAMGNEPLLLMRDGEFCEEALRKSRVDRSDVYAKLREANALELSKVRAVVLETTGDISVLHGDRLDSVLLDGVRGAD</sequence>
<feature type="transmembrane region" description="Helical" evidence="7">
    <location>
        <begin position="41"/>
        <end position="60"/>
    </location>
</feature>
<evidence type="ECO:0000256" key="1">
    <source>
        <dbReference type="ARBA" id="ARBA00004651"/>
    </source>
</evidence>
<feature type="domain" description="YetF C-terminal" evidence="8">
    <location>
        <begin position="95"/>
        <end position="157"/>
    </location>
</feature>
<evidence type="ECO:0000256" key="4">
    <source>
        <dbReference type="ARBA" id="ARBA00022692"/>
    </source>
</evidence>
<keyword evidence="4 7" id="KW-0812">Transmembrane</keyword>
<dbReference type="InterPro" id="IPR023090">
    <property type="entry name" value="UPF0702_alpha/beta_dom_sf"/>
</dbReference>
<dbReference type="AlphaFoldDB" id="A0A6I4T792"/>
<evidence type="ECO:0000313" key="9">
    <source>
        <dbReference type="EMBL" id="MXO66538.1"/>
    </source>
</evidence>
<evidence type="ECO:0000313" key="10">
    <source>
        <dbReference type="Proteomes" id="UP000438476"/>
    </source>
</evidence>
<dbReference type="RefSeq" id="WP_160736976.1">
    <property type="nucleotide sequence ID" value="NZ_WTYT01000005.1"/>
</dbReference>
<keyword evidence="6 7" id="KW-0472">Membrane</keyword>
<organism evidence="9 10">
    <name type="scientific">Altericroceibacterium endophyticum</name>
    <dbReference type="NCBI Taxonomy" id="1808508"/>
    <lineage>
        <taxon>Bacteria</taxon>
        <taxon>Pseudomonadati</taxon>
        <taxon>Pseudomonadota</taxon>
        <taxon>Alphaproteobacteria</taxon>
        <taxon>Sphingomonadales</taxon>
        <taxon>Erythrobacteraceae</taxon>
        <taxon>Altericroceibacterium</taxon>
    </lineage>
</organism>
<evidence type="ECO:0000256" key="3">
    <source>
        <dbReference type="ARBA" id="ARBA00022475"/>
    </source>
</evidence>
<evidence type="ECO:0000256" key="5">
    <source>
        <dbReference type="ARBA" id="ARBA00022989"/>
    </source>
</evidence>
<evidence type="ECO:0000256" key="7">
    <source>
        <dbReference type="SAM" id="Phobius"/>
    </source>
</evidence>
<reference evidence="9 10" key="1">
    <citation type="submission" date="2019-12" db="EMBL/GenBank/DDBJ databases">
        <title>Genomic-based taxomic classification of the family Erythrobacteraceae.</title>
        <authorList>
            <person name="Xu L."/>
        </authorList>
    </citation>
    <scope>NUCLEOTIDE SEQUENCE [LARGE SCALE GENOMIC DNA]</scope>
    <source>
        <strain evidence="9 10">LMG 29518</strain>
    </source>
</reference>
<protein>
    <submittedName>
        <fullName evidence="9">DUF421 domain-containing protein</fullName>
    </submittedName>
</protein>
<dbReference type="Proteomes" id="UP000438476">
    <property type="component" value="Unassembled WGS sequence"/>
</dbReference>
<evidence type="ECO:0000256" key="2">
    <source>
        <dbReference type="ARBA" id="ARBA00006448"/>
    </source>
</evidence>
<keyword evidence="3" id="KW-1003">Cell membrane</keyword>
<dbReference type="PANTHER" id="PTHR34582">
    <property type="entry name" value="UPF0702 TRANSMEMBRANE PROTEIN YCAP"/>
    <property type="match status" value="1"/>
</dbReference>
<dbReference type="EMBL" id="WTYT01000005">
    <property type="protein sequence ID" value="MXO66538.1"/>
    <property type="molecule type" value="Genomic_DNA"/>
</dbReference>
<comment type="subcellular location">
    <subcellularLocation>
        <location evidence="1">Cell membrane</location>
        <topology evidence="1">Multi-pass membrane protein</topology>
    </subcellularLocation>
</comment>
<proteinExistence type="inferred from homology"/>
<accession>A0A6I4T792</accession>
<dbReference type="GO" id="GO:0005886">
    <property type="term" value="C:plasma membrane"/>
    <property type="evidence" value="ECO:0007669"/>
    <property type="project" value="UniProtKB-SubCell"/>
</dbReference>
<feature type="transmembrane region" description="Helical" evidence="7">
    <location>
        <begin position="66"/>
        <end position="87"/>
    </location>
</feature>
<comment type="similarity">
    <text evidence="2">Belongs to the UPF0702 family.</text>
</comment>
<evidence type="ECO:0000259" key="8">
    <source>
        <dbReference type="Pfam" id="PF04239"/>
    </source>
</evidence>
<dbReference type="Pfam" id="PF04239">
    <property type="entry name" value="DUF421"/>
    <property type="match status" value="1"/>
</dbReference>
<feature type="transmembrane region" description="Helical" evidence="7">
    <location>
        <begin position="12"/>
        <end position="29"/>
    </location>
</feature>
<dbReference type="InterPro" id="IPR007353">
    <property type="entry name" value="DUF421"/>
</dbReference>
<evidence type="ECO:0000256" key="6">
    <source>
        <dbReference type="ARBA" id="ARBA00023136"/>
    </source>
</evidence>
<dbReference type="PANTHER" id="PTHR34582:SF6">
    <property type="entry name" value="UPF0702 TRANSMEMBRANE PROTEIN YCAP"/>
    <property type="match status" value="1"/>
</dbReference>
<keyword evidence="5 7" id="KW-1133">Transmembrane helix</keyword>
<comment type="caution">
    <text evidence="9">The sequence shown here is derived from an EMBL/GenBank/DDBJ whole genome shotgun (WGS) entry which is preliminary data.</text>
</comment>
<dbReference type="OrthoDB" id="9793799at2"/>
<keyword evidence="10" id="KW-1185">Reference proteome</keyword>
<dbReference type="Gene3D" id="3.30.240.20">
    <property type="entry name" value="bsu07140 like domains"/>
    <property type="match status" value="1"/>
</dbReference>
<gene>
    <name evidence="9" type="ORF">GRI91_12280</name>
</gene>
<name>A0A6I4T792_9SPHN</name>